<keyword evidence="4 6" id="KW-0472">Membrane</keyword>
<dbReference type="EMBL" id="DXEZ01000135">
    <property type="protein sequence ID" value="HIX54343.1"/>
    <property type="molecule type" value="Genomic_DNA"/>
</dbReference>
<dbReference type="GO" id="GO:0003954">
    <property type="term" value="F:NADH dehydrogenase activity"/>
    <property type="evidence" value="ECO:0007669"/>
    <property type="project" value="TreeGrafter"/>
</dbReference>
<proteinExistence type="predicted"/>
<accession>A0A9D1W8U8</accession>
<feature type="transmembrane region" description="Helical" evidence="6">
    <location>
        <begin position="30"/>
        <end position="54"/>
    </location>
</feature>
<dbReference type="GO" id="GO:0042773">
    <property type="term" value="P:ATP synthesis coupled electron transport"/>
    <property type="evidence" value="ECO:0007669"/>
    <property type="project" value="InterPro"/>
</dbReference>
<feature type="transmembrane region" description="Helical" evidence="6">
    <location>
        <begin position="121"/>
        <end position="139"/>
    </location>
</feature>
<feature type="transmembrane region" description="Helical" evidence="6">
    <location>
        <begin position="89"/>
        <end position="109"/>
    </location>
</feature>
<dbReference type="PANTHER" id="PTHR42829:SF2">
    <property type="entry name" value="NADH-UBIQUINONE OXIDOREDUCTASE CHAIN 5"/>
    <property type="match status" value="1"/>
</dbReference>
<feature type="non-terminal residue" evidence="9">
    <location>
        <position position="167"/>
    </location>
</feature>
<keyword evidence="2 5" id="KW-0812">Transmembrane</keyword>
<dbReference type="Pfam" id="PF00361">
    <property type="entry name" value="Proton_antipo_M"/>
    <property type="match status" value="1"/>
</dbReference>
<dbReference type="GO" id="GO:0008137">
    <property type="term" value="F:NADH dehydrogenase (ubiquinone) activity"/>
    <property type="evidence" value="ECO:0007669"/>
    <property type="project" value="InterPro"/>
</dbReference>
<evidence type="ECO:0000313" key="10">
    <source>
        <dbReference type="Proteomes" id="UP000824156"/>
    </source>
</evidence>
<dbReference type="InterPro" id="IPR003945">
    <property type="entry name" value="NU5C-like"/>
</dbReference>
<organism evidence="9 10">
    <name type="scientific">Candidatus Sphingobacterium stercoripullorum</name>
    <dbReference type="NCBI Taxonomy" id="2838759"/>
    <lineage>
        <taxon>Bacteria</taxon>
        <taxon>Pseudomonadati</taxon>
        <taxon>Bacteroidota</taxon>
        <taxon>Sphingobacteriia</taxon>
        <taxon>Sphingobacteriales</taxon>
        <taxon>Sphingobacteriaceae</taxon>
        <taxon>Sphingobacterium</taxon>
    </lineage>
</organism>
<dbReference type="InterPro" id="IPR001750">
    <property type="entry name" value="ND/Mrp_TM"/>
</dbReference>
<dbReference type="GO" id="GO:0016020">
    <property type="term" value="C:membrane"/>
    <property type="evidence" value="ECO:0007669"/>
    <property type="project" value="UniProtKB-SubCell"/>
</dbReference>
<dbReference type="Proteomes" id="UP000824156">
    <property type="component" value="Unassembled WGS sequence"/>
</dbReference>
<evidence type="ECO:0000256" key="6">
    <source>
        <dbReference type="SAM" id="Phobius"/>
    </source>
</evidence>
<name>A0A9D1W8U8_9SPHI</name>
<dbReference type="InterPro" id="IPR001516">
    <property type="entry name" value="Proton_antipo_N"/>
</dbReference>
<protein>
    <submittedName>
        <fullName evidence="9">NADH-quinone oxidoreductase subunit L</fullName>
    </submittedName>
</protein>
<comment type="subcellular location">
    <subcellularLocation>
        <location evidence="1">Endomembrane system</location>
        <topology evidence="1">Multi-pass membrane protein</topology>
    </subcellularLocation>
    <subcellularLocation>
        <location evidence="5">Membrane</location>
        <topology evidence="5">Multi-pass membrane protein</topology>
    </subcellularLocation>
</comment>
<dbReference type="PRINTS" id="PR01434">
    <property type="entry name" value="NADHDHGNASE5"/>
</dbReference>
<reference evidence="9" key="1">
    <citation type="journal article" date="2021" name="PeerJ">
        <title>Extensive microbial diversity within the chicken gut microbiome revealed by metagenomics and culture.</title>
        <authorList>
            <person name="Gilroy R."/>
            <person name="Ravi A."/>
            <person name="Getino M."/>
            <person name="Pursley I."/>
            <person name="Horton D.L."/>
            <person name="Alikhan N.F."/>
            <person name="Baker D."/>
            <person name="Gharbi K."/>
            <person name="Hall N."/>
            <person name="Watson M."/>
            <person name="Adriaenssens E.M."/>
            <person name="Foster-Nyarko E."/>
            <person name="Jarju S."/>
            <person name="Secka A."/>
            <person name="Antonio M."/>
            <person name="Oren A."/>
            <person name="Chaudhuri R.R."/>
            <person name="La Ragione R."/>
            <person name="Hildebrand F."/>
            <person name="Pallen M.J."/>
        </authorList>
    </citation>
    <scope>NUCLEOTIDE SEQUENCE</scope>
    <source>
        <strain evidence="9">1719</strain>
    </source>
</reference>
<gene>
    <name evidence="9" type="ORF">H9853_04905</name>
</gene>
<dbReference type="PANTHER" id="PTHR42829">
    <property type="entry name" value="NADH-UBIQUINONE OXIDOREDUCTASE CHAIN 5"/>
    <property type="match status" value="1"/>
</dbReference>
<feature type="domain" description="NADH:quinone oxidoreductase/Mrp antiporter transmembrane" evidence="7">
    <location>
        <begin position="140"/>
        <end position="166"/>
    </location>
</feature>
<reference evidence="9" key="2">
    <citation type="submission" date="2021-04" db="EMBL/GenBank/DDBJ databases">
        <authorList>
            <person name="Gilroy R."/>
        </authorList>
    </citation>
    <scope>NUCLEOTIDE SEQUENCE</scope>
    <source>
        <strain evidence="9">1719</strain>
    </source>
</reference>
<comment type="caution">
    <text evidence="9">The sequence shown here is derived from an EMBL/GenBank/DDBJ whole genome shotgun (WGS) entry which is preliminary data.</text>
</comment>
<feature type="transmembrane region" description="Helical" evidence="6">
    <location>
        <begin position="145"/>
        <end position="163"/>
    </location>
</feature>
<dbReference type="GO" id="GO:0012505">
    <property type="term" value="C:endomembrane system"/>
    <property type="evidence" value="ECO:0007669"/>
    <property type="project" value="UniProtKB-SubCell"/>
</dbReference>
<feature type="domain" description="NADH-Ubiquinone oxidoreductase (complex I) chain 5 N-terminal" evidence="8">
    <location>
        <begin position="72"/>
        <end position="122"/>
    </location>
</feature>
<feature type="transmembrane region" description="Helical" evidence="6">
    <location>
        <begin position="6"/>
        <end position="23"/>
    </location>
</feature>
<evidence type="ECO:0000256" key="2">
    <source>
        <dbReference type="ARBA" id="ARBA00022692"/>
    </source>
</evidence>
<evidence type="ECO:0000256" key="4">
    <source>
        <dbReference type="ARBA" id="ARBA00023136"/>
    </source>
</evidence>
<dbReference type="AlphaFoldDB" id="A0A9D1W8U8"/>
<keyword evidence="3 6" id="KW-1133">Transmembrane helix</keyword>
<sequence>MNDLIWLIPLIPFLGFLINGLIGKKMPKSVVGLVGSGAVFASFLISCGLFATVYSARQAGDSGTFEYLFFDWIQIGTIDISFSFLLDPLSSIMILIITGVGFLIHLYSVGYMKADKGYAKYFAYLNLFVFFMLLLVLGSNYLIMFIGWEGVGLCSYLLIGFWYENKS</sequence>
<evidence type="ECO:0000259" key="8">
    <source>
        <dbReference type="Pfam" id="PF00662"/>
    </source>
</evidence>
<evidence type="ECO:0000256" key="3">
    <source>
        <dbReference type="ARBA" id="ARBA00022989"/>
    </source>
</evidence>
<dbReference type="Pfam" id="PF00662">
    <property type="entry name" value="Proton_antipo_N"/>
    <property type="match status" value="1"/>
</dbReference>
<dbReference type="GO" id="GO:0015990">
    <property type="term" value="P:electron transport coupled proton transport"/>
    <property type="evidence" value="ECO:0007669"/>
    <property type="project" value="TreeGrafter"/>
</dbReference>
<evidence type="ECO:0000259" key="7">
    <source>
        <dbReference type="Pfam" id="PF00361"/>
    </source>
</evidence>
<evidence type="ECO:0000256" key="1">
    <source>
        <dbReference type="ARBA" id="ARBA00004127"/>
    </source>
</evidence>
<evidence type="ECO:0000313" key="9">
    <source>
        <dbReference type="EMBL" id="HIX54343.1"/>
    </source>
</evidence>
<evidence type="ECO:0000256" key="5">
    <source>
        <dbReference type="RuleBase" id="RU000320"/>
    </source>
</evidence>